<evidence type="ECO:0000313" key="1">
    <source>
        <dbReference type="EMBL" id="KAH9415457.1"/>
    </source>
</evidence>
<organism evidence="1 2">
    <name type="scientific">Dermatophagoides pteronyssinus</name>
    <name type="common">European house dust mite</name>
    <dbReference type="NCBI Taxonomy" id="6956"/>
    <lineage>
        <taxon>Eukaryota</taxon>
        <taxon>Metazoa</taxon>
        <taxon>Ecdysozoa</taxon>
        <taxon>Arthropoda</taxon>
        <taxon>Chelicerata</taxon>
        <taxon>Arachnida</taxon>
        <taxon>Acari</taxon>
        <taxon>Acariformes</taxon>
        <taxon>Sarcoptiformes</taxon>
        <taxon>Astigmata</taxon>
        <taxon>Psoroptidia</taxon>
        <taxon>Analgoidea</taxon>
        <taxon>Pyroglyphidae</taxon>
        <taxon>Dermatophagoidinae</taxon>
        <taxon>Dermatophagoides</taxon>
    </lineage>
</organism>
<dbReference type="EMBL" id="NJHN03000096">
    <property type="protein sequence ID" value="KAH9415457.1"/>
    <property type="molecule type" value="Genomic_DNA"/>
</dbReference>
<dbReference type="Proteomes" id="UP000887458">
    <property type="component" value="Unassembled WGS sequence"/>
</dbReference>
<keyword evidence="2" id="KW-1185">Reference proteome</keyword>
<accession>A0ABQ8IYV0</accession>
<proteinExistence type="predicted"/>
<reference evidence="1 2" key="1">
    <citation type="journal article" date="2018" name="J. Allergy Clin. Immunol.">
        <title>High-quality assembly of Dermatophagoides pteronyssinus genome and transcriptome reveals a wide range of novel allergens.</title>
        <authorList>
            <person name="Liu X.Y."/>
            <person name="Yang K.Y."/>
            <person name="Wang M.Q."/>
            <person name="Kwok J.S."/>
            <person name="Zeng X."/>
            <person name="Yang Z."/>
            <person name="Xiao X.J."/>
            <person name="Lau C.P."/>
            <person name="Li Y."/>
            <person name="Huang Z.M."/>
            <person name="Ba J.G."/>
            <person name="Yim A.K."/>
            <person name="Ouyang C.Y."/>
            <person name="Ngai S.M."/>
            <person name="Chan T.F."/>
            <person name="Leung E.L."/>
            <person name="Liu L."/>
            <person name="Liu Z.G."/>
            <person name="Tsui S.K."/>
        </authorList>
    </citation>
    <scope>NUCLEOTIDE SEQUENCE [LARGE SCALE GENOMIC DNA]</scope>
    <source>
        <strain evidence="1">Derp</strain>
    </source>
</reference>
<comment type="caution">
    <text evidence="1">The sequence shown here is derived from an EMBL/GenBank/DDBJ whole genome shotgun (WGS) entry which is preliminary data.</text>
</comment>
<reference evidence="1 2" key="2">
    <citation type="journal article" date="2022" name="Mol. Biol. Evol.">
        <title>Comparative Genomics Reveals Insights into the Divergent Evolution of Astigmatic Mites and Household Pest Adaptations.</title>
        <authorList>
            <person name="Xiong Q."/>
            <person name="Wan A.T."/>
            <person name="Liu X."/>
            <person name="Fung C.S."/>
            <person name="Xiao X."/>
            <person name="Malainual N."/>
            <person name="Hou J."/>
            <person name="Wang L."/>
            <person name="Wang M."/>
            <person name="Yang K.Y."/>
            <person name="Cui Y."/>
            <person name="Leung E.L."/>
            <person name="Nong W."/>
            <person name="Shin S.K."/>
            <person name="Au S.W."/>
            <person name="Jeong K.Y."/>
            <person name="Chew F.T."/>
            <person name="Hui J.H."/>
            <person name="Leung T.F."/>
            <person name="Tungtrongchitr A."/>
            <person name="Zhong N."/>
            <person name="Liu Z."/>
            <person name="Tsui S.K."/>
        </authorList>
    </citation>
    <scope>NUCLEOTIDE SEQUENCE [LARGE SCALE GENOMIC DNA]</scope>
    <source>
        <strain evidence="1">Derp</strain>
    </source>
</reference>
<gene>
    <name evidence="1" type="ORF">DERP_010313</name>
</gene>
<evidence type="ECO:0000313" key="2">
    <source>
        <dbReference type="Proteomes" id="UP000887458"/>
    </source>
</evidence>
<protein>
    <submittedName>
        <fullName evidence="1">Uncharacterized protein</fullName>
    </submittedName>
</protein>
<name>A0ABQ8IYV0_DERPT</name>
<sequence length="56" mass="6740">MTILYLKKKTNYRMIIIRVSDYNTAIYTANDNLVAFDVHGKKILKFFFLIFLVFHH</sequence>